<dbReference type="PANTHER" id="PTHR43280:SF28">
    <property type="entry name" value="HTH-TYPE TRANSCRIPTIONAL ACTIVATOR RHAS"/>
    <property type="match status" value="1"/>
</dbReference>
<dbReference type="Gene3D" id="1.10.10.60">
    <property type="entry name" value="Homeodomain-like"/>
    <property type="match status" value="2"/>
</dbReference>
<evidence type="ECO:0000313" key="6">
    <source>
        <dbReference type="Proteomes" id="UP000282311"/>
    </source>
</evidence>
<name>A0A3B0CMM3_9BACL</name>
<dbReference type="InterPro" id="IPR020449">
    <property type="entry name" value="Tscrpt_reg_AraC-type_HTH"/>
</dbReference>
<evidence type="ECO:0000256" key="3">
    <source>
        <dbReference type="ARBA" id="ARBA00023163"/>
    </source>
</evidence>
<evidence type="ECO:0000256" key="1">
    <source>
        <dbReference type="ARBA" id="ARBA00023015"/>
    </source>
</evidence>
<dbReference type="InterPro" id="IPR018060">
    <property type="entry name" value="HTH_AraC"/>
</dbReference>
<dbReference type="InterPro" id="IPR018062">
    <property type="entry name" value="HTH_AraC-typ_CS"/>
</dbReference>
<dbReference type="SMART" id="SM00342">
    <property type="entry name" value="HTH_ARAC"/>
    <property type="match status" value="1"/>
</dbReference>
<feature type="domain" description="HTH araC/xylS-type" evidence="4">
    <location>
        <begin position="198"/>
        <end position="296"/>
    </location>
</feature>
<dbReference type="InterPro" id="IPR014710">
    <property type="entry name" value="RmlC-like_jellyroll"/>
</dbReference>
<keyword evidence="3" id="KW-0804">Transcription</keyword>
<dbReference type="InterPro" id="IPR009057">
    <property type="entry name" value="Homeodomain-like_sf"/>
</dbReference>
<dbReference type="OrthoDB" id="2638442at2"/>
<dbReference type="GO" id="GO:0043565">
    <property type="term" value="F:sequence-specific DNA binding"/>
    <property type="evidence" value="ECO:0007669"/>
    <property type="project" value="InterPro"/>
</dbReference>
<dbReference type="InterPro" id="IPR003313">
    <property type="entry name" value="AraC-bd"/>
</dbReference>
<dbReference type="PROSITE" id="PS01124">
    <property type="entry name" value="HTH_ARAC_FAMILY_2"/>
    <property type="match status" value="1"/>
</dbReference>
<dbReference type="Proteomes" id="UP000282311">
    <property type="component" value="Unassembled WGS sequence"/>
</dbReference>
<evidence type="ECO:0000313" key="5">
    <source>
        <dbReference type="EMBL" id="RKN86121.1"/>
    </source>
</evidence>
<dbReference type="Pfam" id="PF02311">
    <property type="entry name" value="AraC_binding"/>
    <property type="match status" value="1"/>
</dbReference>
<organism evidence="5 6">
    <name type="scientific">Paenibacillus ginsengarvi</name>
    <dbReference type="NCBI Taxonomy" id="400777"/>
    <lineage>
        <taxon>Bacteria</taxon>
        <taxon>Bacillati</taxon>
        <taxon>Bacillota</taxon>
        <taxon>Bacilli</taxon>
        <taxon>Bacillales</taxon>
        <taxon>Paenibacillaceae</taxon>
        <taxon>Paenibacillus</taxon>
    </lineage>
</organism>
<keyword evidence="1" id="KW-0805">Transcription regulation</keyword>
<evidence type="ECO:0000259" key="4">
    <source>
        <dbReference type="PROSITE" id="PS01124"/>
    </source>
</evidence>
<gene>
    <name evidence="5" type="ORF">D7M11_03675</name>
</gene>
<accession>A0A3B0CMM3</accession>
<evidence type="ECO:0000256" key="2">
    <source>
        <dbReference type="ARBA" id="ARBA00023125"/>
    </source>
</evidence>
<dbReference type="PROSITE" id="PS00041">
    <property type="entry name" value="HTH_ARAC_FAMILY_1"/>
    <property type="match status" value="1"/>
</dbReference>
<dbReference type="GO" id="GO:0003700">
    <property type="term" value="F:DNA-binding transcription factor activity"/>
    <property type="evidence" value="ECO:0007669"/>
    <property type="project" value="InterPro"/>
</dbReference>
<keyword evidence="2" id="KW-0238">DNA-binding</keyword>
<dbReference type="PRINTS" id="PR00032">
    <property type="entry name" value="HTHARAC"/>
</dbReference>
<dbReference type="AlphaFoldDB" id="A0A3B0CMM3"/>
<sequence length="301" mass="34152">MHPVHAAIREEPVELQDEPIEYVERYFFTPSAIEKMNAIWPIRLGQNIAKPHYHVGPRTTPYYSLHFVLEGEGTYTQGGVSYPLSRNDMFCLFPHCLHEYFTDSEKPLKLVWIAFDGKKALPVLERLHIRPDVPYARNVVRPEVRLRLGAFFRFVQTKGRDASDLTKLAHLFDVFGALADSAAKTDKPASASTDSWLQKGAEYLEMHYAEGITIEKAASFAGVDRAHFSRTFRSVYGTSPSSYVLQLKMAAAREMLARSSWTLTEIALSVGYPDLFSFSKAFKKYSGMSPGEYRKSLPEHD</sequence>
<dbReference type="EMBL" id="RBAH01000002">
    <property type="protein sequence ID" value="RKN86121.1"/>
    <property type="molecule type" value="Genomic_DNA"/>
</dbReference>
<comment type="caution">
    <text evidence="5">The sequence shown here is derived from an EMBL/GenBank/DDBJ whole genome shotgun (WGS) entry which is preliminary data.</text>
</comment>
<reference evidence="5 6" key="1">
    <citation type="journal article" date="2007" name="Int. J. Syst. Evol. Microbiol.">
        <title>Paenibacillus ginsengarvi sp. nov., isolated from soil from ginseng cultivation.</title>
        <authorList>
            <person name="Yoon M.H."/>
            <person name="Ten L.N."/>
            <person name="Im W.T."/>
        </authorList>
    </citation>
    <scope>NUCLEOTIDE SEQUENCE [LARGE SCALE GENOMIC DNA]</scope>
    <source>
        <strain evidence="5 6">KCTC 13059</strain>
    </source>
</reference>
<proteinExistence type="predicted"/>
<dbReference type="SUPFAM" id="SSF51215">
    <property type="entry name" value="Regulatory protein AraC"/>
    <property type="match status" value="1"/>
</dbReference>
<keyword evidence="6" id="KW-1185">Reference proteome</keyword>
<dbReference type="InterPro" id="IPR037923">
    <property type="entry name" value="HTH-like"/>
</dbReference>
<dbReference type="Pfam" id="PF12833">
    <property type="entry name" value="HTH_18"/>
    <property type="match status" value="1"/>
</dbReference>
<dbReference type="Gene3D" id="2.60.120.10">
    <property type="entry name" value="Jelly Rolls"/>
    <property type="match status" value="1"/>
</dbReference>
<dbReference type="SUPFAM" id="SSF46689">
    <property type="entry name" value="Homeodomain-like"/>
    <property type="match status" value="2"/>
</dbReference>
<dbReference type="PANTHER" id="PTHR43280">
    <property type="entry name" value="ARAC-FAMILY TRANSCRIPTIONAL REGULATOR"/>
    <property type="match status" value="1"/>
</dbReference>
<dbReference type="RefSeq" id="WP_120745813.1">
    <property type="nucleotide sequence ID" value="NZ_RBAH01000002.1"/>
</dbReference>
<dbReference type="CDD" id="cd06986">
    <property type="entry name" value="cupin_MmsR-like_N"/>
    <property type="match status" value="1"/>
</dbReference>
<protein>
    <submittedName>
        <fullName evidence="5">AraC family transcriptional regulator</fullName>
    </submittedName>
</protein>